<accession>A0A6J6UCI7</accession>
<sequence length="300" mass="32377">MQTLRIISGSRALDSERERSPEARDFAEEALVRLALAMGPHSCKLVIIGGLNPGFLTVSPPVPHLGTTDIDVLLEVGFVHDRDEMDFAWLEEGLRVAAFTPNPSGYQPWRWYTRIDDRLVKLELICDTYDSPGHELALPGCATVVAQNLKGPRPALLDAVERRLEVSSHALNAFPDAPSHVIVRFAGLGGYVMSKAAAVVLRGDDKDFYDLTFVLLFNGSGGATGAARAVHAVMKLDDAVAFNSLVTAALDMYSKPESRPARAFAEQMQLSGDATDPQVLAQDAVGAAIACRRELATLGH</sequence>
<name>A0A6J6UCI7_9ZZZZ</name>
<evidence type="ECO:0000256" key="1">
    <source>
        <dbReference type="SAM" id="MobiDB-lite"/>
    </source>
</evidence>
<gene>
    <name evidence="2" type="ORF">UFOPK2786_01581</name>
</gene>
<reference evidence="2" key="1">
    <citation type="submission" date="2020-05" db="EMBL/GenBank/DDBJ databases">
        <authorList>
            <person name="Chiriac C."/>
            <person name="Salcher M."/>
            <person name="Ghai R."/>
            <person name="Kavagutti S V."/>
        </authorList>
    </citation>
    <scope>NUCLEOTIDE SEQUENCE</scope>
</reference>
<proteinExistence type="predicted"/>
<dbReference type="EMBL" id="CAEZYW010000291">
    <property type="protein sequence ID" value="CAB4756373.1"/>
    <property type="molecule type" value="Genomic_DNA"/>
</dbReference>
<feature type="region of interest" description="Disordered" evidence="1">
    <location>
        <begin position="1"/>
        <end position="20"/>
    </location>
</feature>
<evidence type="ECO:0000313" key="2">
    <source>
        <dbReference type="EMBL" id="CAB4756373.1"/>
    </source>
</evidence>
<protein>
    <submittedName>
        <fullName evidence="2">Unannotated protein</fullName>
    </submittedName>
</protein>
<organism evidence="2">
    <name type="scientific">freshwater metagenome</name>
    <dbReference type="NCBI Taxonomy" id="449393"/>
    <lineage>
        <taxon>unclassified sequences</taxon>
        <taxon>metagenomes</taxon>
        <taxon>ecological metagenomes</taxon>
    </lineage>
</organism>
<dbReference type="AlphaFoldDB" id="A0A6J6UCI7"/>